<keyword evidence="1" id="KW-0472">Membrane</keyword>
<keyword evidence="3" id="KW-1185">Reference proteome</keyword>
<evidence type="ECO:0000313" key="2">
    <source>
        <dbReference type="EMBL" id="ERI06795.1"/>
    </source>
</evidence>
<sequence>MCIKTLYLKQSFTLYFTYMVFISTLYHFNKITYIIFVTLLIYTLKGEFFHCEKTIL</sequence>
<keyword evidence="1" id="KW-0812">Transmembrane</keyword>
<dbReference type="Proteomes" id="UP000016511">
    <property type="component" value="Unassembled WGS sequence"/>
</dbReference>
<protein>
    <submittedName>
        <fullName evidence="2">Uncharacterized protein</fullName>
    </submittedName>
</protein>
<gene>
    <name evidence="2" type="ORF">HMPREF0083_05167</name>
</gene>
<dbReference type="STRING" id="649747.HMPREF0083_05167"/>
<organism evidence="2 3">
    <name type="scientific">Aneurinibacillus aneurinilyticus ATCC 12856</name>
    <dbReference type="NCBI Taxonomy" id="649747"/>
    <lineage>
        <taxon>Bacteria</taxon>
        <taxon>Bacillati</taxon>
        <taxon>Bacillota</taxon>
        <taxon>Bacilli</taxon>
        <taxon>Bacillales</taxon>
        <taxon>Paenibacillaceae</taxon>
        <taxon>Aneurinibacillus group</taxon>
        <taxon>Aneurinibacillus</taxon>
    </lineage>
</organism>
<dbReference type="EMBL" id="AWSJ01000315">
    <property type="protein sequence ID" value="ERI06795.1"/>
    <property type="molecule type" value="Genomic_DNA"/>
</dbReference>
<dbReference type="HOGENOM" id="CLU_3003986_0_0_9"/>
<name>U1WVV7_ANEAE</name>
<dbReference type="AlphaFoldDB" id="U1WVV7"/>
<reference evidence="2 3" key="1">
    <citation type="submission" date="2013-08" db="EMBL/GenBank/DDBJ databases">
        <authorList>
            <person name="Weinstock G."/>
            <person name="Sodergren E."/>
            <person name="Wylie T."/>
            <person name="Fulton L."/>
            <person name="Fulton R."/>
            <person name="Fronick C."/>
            <person name="O'Laughlin M."/>
            <person name="Godfrey J."/>
            <person name="Miner T."/>
            <person name="Herter B."/>
            <person name="Appelbaum E."/>
            <person name="Cordes M."/>
            <person name="Lek S."/>
            <person name="Wollam A."/>
            <person name="Pepin K.H."/>
            <person name="Palsikar V.B."/>
            <person name="Mitreva M."/>
            <person name="Wilson R.K."/>
        </authorList>
    </citation>
    <scope>NUCLEOTIDE SEQUENCE [LARGE SCALE GENOMIC DNA]</scope>
    <source>
        <strain evidence="2 3">ATCC 12856</strain>
    </source>
</reference>
<feature type="transmembrane region" description="Helical" evidence="1">
    <location>
        <begin position="15"/>
        <end position="44"/>
    </location>
</feature>
<accession>U1WVV7</accession>
<evidence type="ECO:0000256" key="1">
    <source>
        <dbReference type="SAM" id="Phobius"/>
    </source>
</evidence>
<evidence type="ECO:0000313" key="3">
    <source>
        <dbReference type="Proteomes" id="UP000016511"/>
    </source>
</evidence>
<comment type="caution">
    <text evidence="2">The sequence shown here is derived from an EMBL/GenBank/DDBJ whole genome shotgun (WGS) entry which is preliminary data.</text>
</comment>
<proteinExistence type="predicted"/>
<keyword evidence="1" id="KW-1133">Transmembrane helix</keyword>